<dbReference type="KEGG" id="clec:106668891"/>
<evidence type="ECO:0000313" key="8">
    <source>
        <dbReference type="Proteomes" id="UP000494040"/>
    </source>
</evidence>
<dbReference type="EnsemblMetazoa" id="XM_014398084.2">
    <property type="protein sequence ID" value="XP_014253570.1"/>
    <property type="gene ID" value="LOC106668891"/>
</dbReference>
<feature type="compositionally biased region" description="Basic residues" evidence="5">
    <location>
        <begin position="26"/>
        <end position="55"/>
    </location>
</feature>
<dbReference type="GO" id="GO:0005730">
    <property type="term" value="C:nucleolus"/>
    <property type="evidence" value="ECO:0007669"/>
    <property type="project" value="UniProtKB-SubCell"/>
</dbReference>
<dbReference type="Gene3D" id="1.25.40.180">
    <property type="match status" value="1"/>
</dbReference>
<evidence type="ECO:0000256" key="4">
    <source>
        <dbReference type="SAM" id="Coils"/>
    </source>
</evidence>
<dbReference type="GeneID" id="106668891"/>
<feature type="compositionally biased region" description="Basic and acidic residues" evidence="5">
    <location>
        <begin position="56"/>
        <end position="80"/>
    </location>
</feature>
<dbReference type="InterPro" id="IPR050781">
    <property type="entry name" value="CWC22_splicing_factor"/>
</dbReference>
<reference evidence="7" key="1">
    <citation type="submission" date="2022-01" db="UniProtKB">
        <authorList>
            <consortium name="EnsemblMetazoa"/>
        </authorList>
    </citation>
    <scope>IDENTIFICATION</scope>
</reference>
<evidence type="ECO:0000256" key="5">
    <source>
        <dbReference type="SAM" id="MobiDB-lite"/>
    </source>
</evidence>
<dbReference type="Pfam" id="PF02854">
    <property type="entry name" value="MIF4G"/>
    <property type="match status" value="1"/>
</dbReference>
<feature type="compositionally biased region" description="Acidic residues" evidence="5">
    <location>
        <begin position="213"/>
        <end position="223"/>
    </location>
</feature>
<feature type="region of interest" description="Disordered" evidence="5">
    <location>
        <begin position="1"/>
        <end position="93"/>
    </location>
</feature>
<dbReference type="SUPFAM" id="SSF48371">
    <property type="entry name" value="ARM repeat"/>
    <property type="match status" value="1"/>
</dbReference>
<evidence type="ECO:0000256" key="1">
    <source>
        <dbReference type="ARBA" id="ARBA00004604"/>
    </source>
</evidence>
<comment type="subcellular location">
    <subcellularLocation>
        <location evidence="1">Nucleus</location>
        <location evidence="1">Nucleolus</location>
    </subcellularLocation>
</comment>
<evidence type="ECO:0000259" key="6">
    <source>
        <dbReference type="PROSITE" id="PS51366"/>
    </source>
</evidence>
<dbReference type="SMART" id="SM00543">
    <property type="entry name" value="MIF4G"/>
    <property type="match status" value="1"/>
</dbReference>
<dbReference type="OrthoDB" id="10260961at2759"/>
<feature type="compositionally biased region" description="Basic residues" evidence="5">
    <location>
        <begin position="198"/>
        <end position="210"/>
    </location>
</feature>
<keyword evidence="8" id="KW-1185">Reference proteome</keyword>
<feature type="domain" description="MI" evidence="6">
    <location>
        <begin position="633"/>
        <end position="749"/>
    </location>
</feature>
<accession>A0A8I6S0G3</accession>
<comment type="similarity">
    <text evidence="2">Belongs to the CWC22 family.</text>
</comment>
<name>A0A8I6S0G3_CIMLE</name>
<feature type="compositionally biased region" description="Acidic residues" evidence="5">
    <location>
        <begin position="232"/>
        <end position="263"/>
    </location>
</feature>
<dbReference type="PANTHER" id="PTHR18034">
    <property type="entry name" value="CELL CYCLE CONTROL PROTEIN CWF22-RELATED"/>
    <property type="match status" value="1"/>
</dbReference>
<feature type="compositionally biased region" description="Basic and acidic residues" evidence="5">
    <location>
        <begin position="323"/>
        <end position="335"/>
    </location>
</feature>
<feature type="coiled-coil region" evidence="4">
    <location>
        <begin position="94"/>
        <end position="140"/>
    </location>
</feature>
<feature type="region of interest" description="Disordered" evidence="5">
    <location>
        <begin position="314"/>
        <end position="335"/>
    </location>
</feature>
<proteinExistence type="inferred from homology"/>
<evidence type="ECO:0000256" key="2">
    <source>
        <dbReference type="ARBA" id="ARBA00006856"/>
    </source>
</evidence>
<dbReference type="AlphaFoldDB" id="A0A8I6S0G3"/>
<feature type="region of interest" description="Disordered" evidence="5">
    <location>
        <begin position="189"/>
        <end position="263"/>
    </location>
</feature>
<dbReference type="OMA" id="MQYYAKK"/>
<dbReference type="Pfam" id="PF02847">
    <property type="entry name" value="MA3"/>
    <property type="match status" value="1"/>
</dbReference>
<dbReference type="Proteomes" id="UP000494040">
    <property type="component" value="Unassembled WGS sequence"/>
</dbReference>
<dbReference type="GO" id="GO:0003723">
    <property type="term" value="F:RNA binding"/>
    <property type="evidence" value="ECO:0007669"/>
    <property type="project" value="InterPro"/>
</dbReference>
<dbReference type="SMART" id="SM00544">
    <property type="entry name" value="MA3"/>
    <property type="match status" value="1"/>
</dbReference>
<dbReference type="GO" id="GO:0042274">
    <property type="term" value="P:ribosomal small subunit biogenesis"/>
    <property type="evidence" value="ECO:0007669"/>
    <property type="project" value="TreeGrafter"/>
</dbReference>
<protein>
    <recommendedName>
        <fullName evidence="6">MI domain-containing protein</fullName>
    </recommendedName>
</protein>
<dbReference type="InterPro" id="IPR016024">
    <property type="entry name" value="ARM-type_fold"/>
</dbReference>
<evidence type="ECO:0000313" key="7">
    <source>
        <dbReference type="EnsemblMetazoa" id="XP_014253570.1"/>
    </source>
</evidence>
<keyword evidence="3" id="KW-0539">Nucleus</keyword>
<dbReference type="InterPro" id="IPR003891">
    <property type="entry name" value="Initiation_fac_eIF4g_MI"/>
</dbReference>
<dbReference type="InterPro" id="IPR003890">
    <property type="entry name" value="MIF4G-like_typ-3"/>
</dbReference>
<dbReference type="RefSeq" id="XP_014253570.1">
    <property type="nucleotide sequence ID" value="XM_014398084.2"/>
</dbReference>
<dbReference type="PANTHER" id="PTHR18034:SF4">
    <property type="entry name" value="NUCLEOLAR MIF4G DOMAIN-CONTAINING PROTEIN 1"/>
    <property type="match status" value="1"/>
</dbReference>
<organism evidence="7 8">
    <name type="scientific">Cimex lectularius</name>
    <name type="common">Bed bug</name>
    <name type="synonym">Acanthia lectularia</name>
    <dbReference type="NCBI Taxonomy" id="79782"/>
    <lineage>
        <taxon>Eukaryota</taxon>
        <taxon>Metazoa</taxon>
        <taxon>Ecdysozoa</taxon>
        <taxon>Arthropoda</taxon>
        <taxon>Hexapoda</taxon>
        <taxon>Insecta</taxon>
        <taxon>Pterygota</taxon>
        <taxon>Neoptera</taxon>
        <taxon>Paraneoptera</taxon>
        <taxon>Hemiptera</taxon>
        <taxon>Heteroptera</taxon>
        <taxon>Panheteroptera</taxon>
        <taxon>Cimicomorpha</taxon>
        <taxon>Cimicidae</taxon>
        <taxon>Cimex</taxon>
    </lineage>
</organism>
<dbReference type="PROSITE" id="PS51366">
    <property type="entry name" value="MI"/>
    <property type="match status" value="1"/>
</dbReference>
<evidence type="ECO:0000256" key="3">
    <source>
        <dbReference type="ARBA" id="ARBA00023242"/>
    </source>
</evidence>
<keyword evidence="4" id="KW-0175">Coiled coil</keyword>
<dbReference type="FunFam" id="1.25.40.180:FF:000032">
    <property type="entry name" value="Nucleolar MIF4G domain-containing protein 1"/>
    <property type="match status" value="1"/>
</dbReference>
<sequence>MYSKSMNKSRPTKMKKSKGKEVLSRKERRKQERKAKKQKKTEHFMNRKSRFQKKPVPREREDVEKRKNPDEHPAEVEKEPKRPRKQLTAINKDIEMDRLEKFKLEEEMKKQRRKQLAKANEAEERNIKQLEKQLNLNKRKSKTTPRSFAASGLDYILDVCDSEKIQDAVNAELTLQDGESDFEEDLALITGKGEAKTKSKKIKSTKKHKEAKVDDESDSESSDMESSLGFDEGSDNFDDDEDDDDIDNEFEEDDDENDFDEMDDSTDMIEEGVDKEEENQIDNQDVEENMKKEEIWEDIYGRLRDKKGNIIKDNKPAKYIPPHLREKSNEDGKKKEELVRLKKQLKGLLNRLAENNMHGIANQIDELYMKNSRSDMNGMILNLYLESLVTRVHTPERLVMEHAMLLAILHANVGSEVGAYMLQYLGKQFCEMHKTDHDIENKEIDNLLLLICHMYTFKIFDNVLVYDLLNMMCESFTPKDVDLILVVLRSVGFTLRKDNALALKDFILKVQKLANEAKEMKEDARVKFMLDVLLTIKNNNMAKLPQYDPSHSEHLKKIIKTMVRKGNYITELKITLDDLLKAEERGRWWIVGSAWTGPAPQSEKAKDQKKNIEENSFSQEALELARKQRMNTANRKNIFCILMSAEDYLDAFEKLMRLGLKGQPEQEIIHVLIHCLLQETTYNPYYSYIADQLCMSDRRHKMTLQYSVWDRFKEMKSLAKNQIANFAKFLAHLFLEKSLPLSVLKVLEFTEMDKFCVRLLRQILLTLLLHDDQEAVVETFSRIAKPQKLHMFRESIRLFIHHFLLKNMKNTDSEEESKLKQRISLVDKALSTFSDSSF</sequence>